<gene>
    <name evidence="1" type="ORF">GGR46_003540</name>
</gene>
<organism evidence="1 2">
    <name type="scientific">Sphingomonas kyeonggiensis</name>
    <dbReference type="NCBI Taxonomy" id="1268553"/>
    <lineage>
        <taxon>Bacteria</taxon>
        <taxon>Pseudomonadati</taxon>
        <taxon>Pseudomonadota</taxon>
        <taxon>Alphaproteobacteria</taxon>
        <taxon>Sphingomonadales</taxon>
        <taxon>Sphingomonadaceae</taxon>
        <taxon>Sphingomonas</taxon>
    </lineage>
</organism>
<dbReference type="Gene3D" id="2.180.10.10">
    <property type="entry name" value="RHS repeat-associated core"/>
    <property type="match status" value="1"/>
</dbReference>
<keyword evidence="2" id="KW-1185">Reference proteome</keyword>
<dbReference type="NCBIfam" id="TIGR03696">
    <property type="entry name" value="Rhs_assc_core"/>
    <property type="match status" value="1"/>
</dbReference>
<evidence type="ECO:0000313" key="1">
    <source>
        <dbReference type="EMBL" id="MBB4099968.1"/>
    </source>
</evidence>
<dbReference type="Proteomes" id="UP000557392">
    <property type="component" value="Unassembled WGS sequence"/>
</dbReference>
<accession>A0A7W6NY36</accession>
<dbReference type="InterPro" id="IPR022385">
    <property type="entry name" value="Rhs_assc_core"/>
</dbReference>
<sequence length="92" mass="9884">MYSPELDRFTQTDPIGYEDGPNWYNYVGGDPVNLIDPSGLRDCKPGEGGCSTAAISDAGQCNHGHRADAILCKKFPSPGKVVRGQGLILTWS</sequence>
<comment type="caution">
    <text evidence="1">The sequence shown here is derived from an EMBL/GenBank/DDBJ whole genome shotgun (WGS) entry which is preliminary data.</text>
</comment>
<proteinExistence type="predicted"/>
<dbReference type="AlphaFoldDB" id="A0A7W6NY36"/>
<reference evidence="1 2" key="1">
    <citation type="submission" date="2020-08" db="EMBL/GenBank/DDBJ databases">
        <title>Genomic Encyclopedia of Type Strains, Phase IV (KMG-IV): sequencing the most valuable type-strain genomes for metagenomic binning, comparative biology and taxonomic classification.</title>
        <authorList>
            <person name="Goeker M."/>
        </authorList>
    </citation>
    <scope>NUCLEOTIDE SEQUENCE [LARGE SCALE GENOMIC DNA]</scope>
    <source>
        <strain evidence="1 2">DSM 101806</strain>
    </source>
</reference>
<dbReference type="EMBL" id="JACIEH010000003">
    <property type="protein sequence ID" value="MBB4099968.1"/>
    <property type="molecule type" value="Genomic_DNA"/>
</dbReference>
<evidence type="ECO:0000313" key="2">
    <source>
        <dbReference type="Proteomes" id="UP000557392"/>
    </source>
</evidence>
<protein>
    <submittedName>
        <fullName evidence="1">Uncharacterized protein RhaS with RHS repeats</fullName>
    </submittedName>
</protein>
<name>A0A7W6NY36_9SPHN</name>